<feature type="domain" description="DUF7345" evidence="3">
    <location>
        <begin position="41"/>
        <end position="169"/>
    </location>
</feature>
<comment type="caution">
    <text evidence="4">The sequence shown here is derived from an EMBL/GenBank/DDBJ whole genome shotgun (WGS) entry which is preliminary data.</text>
</comment>
<dbReference type="AlphaFoldDB" id="A0ABD5RHD4"/>
<keyword evidence="5" id="KW-1185">Reference proteome</keyword>
<sequence length="409" mass="43298">MQRVLMVCVLALLLALQPLTAVAGTTPANATQQEFEREEFTIHVSENGSARWTFSYKRVLSSESEREQFEAYAEEFNGEETRSYRNFVARAEALVGAGANETGREMNATGFSKEAYVRTGVNDLGVVEMSFRWNGFAAQSGDRVTVGDVFEGGLTLAPNQTLIVTWDEGLAPTSVDPDPRQATDNALVWQGRTGGAQFLDQQPRVVFGPATGNGSATPDLSEGNGSGPNQDAGGGDGSGLTTDAAGSGGGSDLPVWPFAFGAIVLVALGGLAFRHGYLDDEFDDGDATGASDGGDGGGDGRAGASDGGSDTPPTEQTGEETSEPPEPAITDEELMSDDDRVHSLLAENGGRMKQVNIVERTGWSKSKVSMLLSEMEEEGEIHKLRVGRENIISRTGDEPNASRPTFDDE</sequence>
<feature type="region of interest" description="Disordered" evidence="1">
    <location>
        <begin position="286"/>
        <end position="350"/>
    </location>
</feature>
<dbReference type="Proteomes" id="UP001596099">
    <property type="component" value="Unassembled WGS sequence"/>
</dbReference>
<dbReference type="InterPro" id="IPR055767">
    <property type="entry name" value="DUF7343"/>
</dbReference>
<proteinExistence type="predicted"/>
<dbReference type="Pfam" id="PF24034">
    <property type="entry name" value="DUF7343"/>
    <property type="match status" value="1"/>
</dbReference>
<dbReference type="EMBL" id="JBHSQH010000001">
    <property type="protein sequence ID" value="MFC5969999.1"/>
    <property type="molecule type" value="Genomic_DNA"/>
</dbReference>
<dbReference type="RefSeq" id="WP_247418600.1">
    <property type="nucleotide sequence ID" value="NZ_JALLGW010000002.1"/>
</dbReference>
<evidence type="ECO:0000259" key="2">
    <source>
        <dbReference type="Pfam" id="PF24034"/>
    </source>
</evidence>
<feature type="compositionally biased region" description="Acidic residues" evidence="1">
    <location>
        <begin position="317"/>
        <end position="336"/>
    </location>
</feature>
<gene>
    <name evidence="4" type="ORF">ACFPYI_01515</name>
</gene>
<evidence type="ECO:0000313" key="5">
    <source>
        <dbReference type="Proteomes" id="UP001596099"/>
    </source>
</evidence>
<dbReference type="Pfam" id="PF24036">
    <property type="entry name" value="DUF7345"/>
    <property type="match status" value="1"/>
</dbReference>
<feature type="region of interest" description="Disordered" evidence="1">
    <location>
        <begin position="390"/>
        <end position="409"/>
    </location>
</feature>
<dbReference type="InterPro" id="IPR055769">
    <property type="entry name" value="DUF7345"/>
</dbReference>
<name>A0ABD5RHD4_9EURY</name>
<feature type="compositionally biased region" description="Gly residues" evidence="1">
    <location>
        <begin position="291"/>
        <end position="301"/>
    </location>
</feature>
<evidence type="ECO:0000313" key="4">
    <source>
        <dbReference type="EMBL" id="MFC5969999.1"/>
    </source>
</evidence>
<dbReference type="SUPFAM" id="SSF46785">
    <property type="entry name" value="Winged helix' DNA-binding domain"/>
    <property type="match status" value="1"/>
</dbReference>
<evidence type="ECO:0000256" key="1">
    <source>
        <dbReference type="SAM" id="MobiDB-lite"/>
    </source>
</evidence>
<accession>A0ABD5RHD4</accession>
<feature type="region of interest" description="Disordered" evidence="1">
    <location>
        <begin position="199"/>
        <end position="246"/>
    </location>
</feature>
<reference evidence="4 5" key="1">
    <citation type="journal article" date="2019" name="Int. J. Syst. Evol. Microbiol.">
        <title>The Global Catalogue of Microorganisms (GCM) 10K type strain sequencing project: providing services to taxonomists for standard genome sequencing and annotation.</title>
        <authorList>
            <consortium name="The Broad Institute Genomics Platform"/>
            <consortium name="The Broad Institute Genome Sequencing Center for Infectious Disease"/>
            <person name="Wu L."/>
            <person name="Ma J."/>
        </authorList>
    </citation>
    <scope>NUCLEOTIDE SEQUENCE [LARGE SCALE GENOMIC DNA]</scope>
    <source>
        <strain evidence="4 5">CGMCC 1.12543</strain>
    </source>
</reference>
<dbReference type="InterPro" id="IPR036390">
    <property type="entry name" value="WH_DNA-bd_sf"/>
</dbReference>
<protein>
    <submittedName>
        <fullName evidence="4">Helix-turn-helix domain-containing protein</fullName>
    </submittedName>
</protein>
<organism evidence="4 5">
    <name type="scientific">Halomarina salina</name>
    <dbReference type="NCBI Taxonomy" id="1872699"/>
    <lineage>
        <taxon>Archaea</taxon>
        <taxon>Methanobacteriati</taxon>
        <taxon>Methanobacteriota</taxon>
        <taxon>Stenosarchaea group</taxon>
        <taxon>Halobacteria</taxon>
        <taxon>Halobacteriales</taxon>
        <taxon>Natronomonadaceae</taxon>
        <taxon>Halomarina</taxon>
    </lineage>
</organism>
<evidence type="ECO:0000259" key="3">
    <source>
        <dbReference type="Pfam" id="PF24036"/>
    </source>
</evidence>
<feature type="domain" description="DUF7343" evidence="2">
    <location>
        <begin position="334"/>
        <end position="393"/>
    </location>
</feature>